<proteinExistence type="predicted"/>
<dbReference type="STRING" id="743722.Sph21_4515"/>
<dbReference type="AlphaFoldDB" id="F4C4N8"/>
<organism evidence="1">
    <name type="scientific">Sphingobacterium sp. (strain 21)</name>
    <dbReference type="NCBI Taxonomy" id="743722"/>
    <lineage>
        <taxon>Bacteria</taxon>
        <taxon>Pseudomonadati</taxon>
        <taxon>Bacteroidota</taxon>
        <taxon>Sphingobacteriia</taxon>
        <taxon>Sphingobacteriales</taxon>
        <taxon>Sphingobacteriaceae</taxon>
        <taxon>Sphingobacterium</taxon>
    </lineage>
</organism>
<gene>
    <name evidence="1" type="ordered locus">Sph21_4515</name>
</gene>
<protein>
    <submittedName>
        <fullName evidence="1">Uncharacterized protein</fullName>
    </submittedName>
</protein>
<name>F4C4N8_SPHS2</name>
<accession>F4C4N8</accession>
<reference evidence="1" key="1">
    <citation type="submission" date="2011-03" db="EMBL/GenBank/DDBJ databases">
        <title>Complete sequence of Sphingobacterium sp. 21.</title>
        <authorList>
            <consortium name="US DOE Joint Genome Institute"/>
            <person name="Lucas S."/>
            <person name="Copeland A."/>
            <person name="Lapidus A."/>
            <person name="Cheng J.-F."/>
            <person name="Goodwin L."/>
            <person name="Pitluck S."/>
            <person name="Davenport K."/>
            <person name="Detter J.C."/>
            <person name="Han C."/>
            <person name="Tapia R."/>
            <person name="Land M."/>
            <person name="Hauser L."/>
            <person name="Kyrpides N."/>
            <person name="Ivanova N."/>
            <person name="Ovchinnikova G."/>
            <person name="Pagani I."/>
            <person name="Siebers A.K."/>
            <person name="Allgaier M."/>
            <person name="Thelen M.P."/>
            <person name="Hugenholtz P."/>
            <person name="Woyke T."/>
        </authorList>
    </citation>
    <scope>NUCLEOTIDE SEQUENCE</scope>
    <source>
        <strain evidence="1">21</strain>
    </source>
</reference>
<evidence type="ECO:0000313" key="1">
    <source>
        <dbReference type="EMBL" id="ADZ81032.1"/>
    </source>
</evidence>
<dbReference type="HOGENOM" id="CLU_3367385_0_0_10"/>
<dbReference type="EMBL" id="CP002584">
    <property type="protein sequence ID" value="ADZ81032.1"/>
    <property type="molecule type" value="Genomic_DNA"/>
</dbReference>
<dbReference type="KEGG" id="shg:Sph21_4515"/>
<sequence>MVLYNTADMDSLPIYNYVIEKDQEAIIFSKLASYE</sequence>